<dbReference type="InterPro" id="IPR003347">
    <property type="entry name" value="JmjC_dom"/>
</dbReference>
<dbReference type="Gene3D" id="2.60.120.650">
    <property type="entry name" value="Cupin"/>
    <property type="match status" value="1"/>
</dbReference>
<dbReference type="PANTHER" id="PTHR12549:SF38">
    <property type="entry name" value="JMJC DOMAIN-CONTAINING HISTONE DEMETHYLASE 2, ISOFORM A"/>
    <property type="match status" value="1"/>
</dbReference>
<sequence>MSEGLSEVLARVQGVVPGATVAKLASFLRAETSTKLGNLLKCRLTVQDTLQGLGRKGYRGLRGLSFEDEKLLLYLLLKQQPDFYSVQQSGKDLFIALTDRARTVLRLSAEEQIAALQCGGTHAMHSRLSNCPQDGTAGNYDSAPASSRQATASPQSDRAPKRQKGGSRPVSSIDTTQVLDIVDDVAQKARLLARSDSASPEGNHELGQPHISHGGAVQSPVASPQPCRSPSGVTVEAEIQLVAALNGAKATAPAEGASGLDVRHRNDGASGPHEASPPSHAPFSRSVEAITAEQPLLENEAAVTSPAAAECPLAADKQPVVSAGEALQVECRHDEDAKPARGKRPACHAEQPQAKRQRGPTQSGASPAKQTSGPSSPPAEAASSRLTSTHGFTRDNCYWLRDDWMPRPLPKHCKDIPVWQAKHAQLLKKRGSHLSKVFKSCHQCWVKVPRRVCKGDPYKQGKRTVQCDNCYCPTCLENHMLGPIWEHGSQQRQEFAAHSLHWLAPHIRELHAAKAEEAEAVGISLQQVPKLQRVAERELCDGCGLSIADLVWHCSCHGARDVPCLCIHCAKEQRKQIAVVQRPELRAPVCPRKACCSNMDLSRYYDSDMASAEEAAAKASSSDVPPLRQWEHQQDFQPPPTIPIRAWREKSLLQGHANVTALADSADTSDAGGDSDAGEDTELADEELSSGSDLQASLPQPSEWQPDANALAGDSAQATLQSGADCPAAKAAAQCPPRHVPTPSLPALLQRGQQDAHGLKEFIGRIDSHPRELYNAECARVGRQLTAHERQGLWRQAFQGSEGRPAGLQWENFGRCPPPLPEDQRKGRNTGELDILFTPHADSLVPGAQGAAENLRRFQTAHQLGVPSIVRGVQRRCNWDPSCMSRLTSDENSDLTVIDCNSWTETTMRSGHFWGGLLNPDALSSKAGQRAVGAFSTSGRRMYKLKDWPPNATFKERLPRHHHDFLRMLPFQEYSHPQGCLNLASSLQRKDVPPDLGPKSYVAYGRVKEHSEDGDSVTKLHCDLSDAVNSLLKCERAAGGTPAQVRCGQALPDPEADPSYEGAGALWKIFSRADVHALREWLWQNLSEFTHRGQQLDPASILDPIHDQRVMLTEAHLLRLKAETGVEPWSFEQHTDEAVIIPAGCPHQVRNLSGCIKIAIDFVMPESVGQCMELTLERRLLAKADTGTTPTDSTHADKLQAELMIGRAAAAAQALLRSGSQA</sequence>
<comment type="caution">
    <text evidence="6">The sequence shown here is derived from an EMBL/GenBank/DDBJ whole genome shotgun (WGS) entry which is preliminary data.</text>
</comment>
<feature type="region of interest" description="Disordered" evidence="4">
    <location>
        <begin position="129"/>
        <end position="175"/>
    </location>
</feature>
<feature type="compositionally biased region" description="Polar residues" evidence="4">
    <location>
        <begin position="359"/>
        <end position="371"/>
    </location>
</feature>
<gene>
    <name evidence="6" type="ORF">WJX73_003225</name>
</gene>
<dbReference type="GO" id="GO:0000785">
    <property type="term" value="C:chromatin"/>
    <property type="evidence" value="ECO:0007669"/>
    <property type="project" value="TreeGrafter"/>
</dbReference>
<feature type="region of interest" description="Disordered" evidence="4">
    <location>
        <begin position="194"/>
        <end position="231"/>
    </location>
</feature>
<keyword evidence="7" id="KW-1185">Reference proteome</keyword>
<proteinExistence type="predicted"/>
<evidence type="ECO:0000256" key="3">
    <source>
        <dbReference type="ARBA" id="ARBA00023242"/>
    </source>
</evidence>
<dbReference type="PROSITE" id="PS51184">
    <property type="entry name" value="JMJC"/>
    <property type="match status" value="1"/>
</dbReference>
<feature type="compositionally biased region" description="Low complexity" evidence="4">
    <location>
        <begin position="663"/>
        <end position="674"/>
    </location>
</feature>
<reference evidence="6 7" key="1">
    <citation type="journal article" date="2024" name="Nat. Commun.">
        <title>Phylogenomics reveals the evolutionary origins of lichenization in chlorophyte algae.</title>
        <authorList>
            <person name="Puginier C."/>
            <person name="Libourel C."/>
            <person name="Otte J."/>
            <person name="Skaloud P."/>
            <person name="Haon M."/>
            <person name="Grisel S."/>
            <person name="Petersen M."/>
            <person name="Berrin J.G."/>
            <person name="Delaux P.M."/>
            <person name="Dal Grande F."/>
            <person name="Keller J."/>
        </authorList>
    </citation>
    <scope>NUCLEOTIDE SEQUENCE [LARGE SCALE GENOMIC DNA]</scope>
    <source>
        <strain evidence="6 7">SAG 2036</strain>
    </source>
</reference>
<dbReference type="GO" id="GO:0032454">
    <property type="term" value="F:histone H3K9 demethylase activity"/>
    <property type="evidence" value="ECO:0007669"/>
    <property type="project" value="InterPro"/>
</dbReference>
<dbReference type="SUPFAM" id="SSF51197">
    <property type="entry name" value="Clavaminate synthase-like"/>
    <property type="match status" value="1"/>
</dbReference>
<evidence type="ECO:0000313" key="7">
    <source>
        <dbReference type="Proteomes" id="UP001465755"/>
    </source>
</evidence>
<dbReference type="GO" id="GO:0003712">
    <property type="term" value="F:transcription coregulator activity"/>
    <property type="evidence" value="ECO:0007669"/>
    <property type="project" value="TreeGrafter"/>
</dbReference>
<feature type="region of interest" description="Disordered" evidence="4">
    <location>
        <begin position="663"/>
        <end position="708"/>
    </location>
</feature>
<name>A0AAW1P1A5_9CHLO</name>
<feature type="region of interest" description="Disordered" evidence="4">
    <location>
        <begin position="333"/>
        <end position="387"/>
    </location>
</feature>
<dbReference type="EMBL" id="JALJOQ010000081">
    <property type="protein sequence ID" value="KAK9800743.1"/>
    <property type="molecule type" value="Genomic_DNA"/>
</dbReference>
<dbReference type="Proteomes" id="UP001465755">
    <property type="component" value="Unassembled WGS sequence"/>
</dbReference>
<evidence type="ECO:0000256" key="1">
    <source>
        <dbReference type="ARBA" id="ARBA00004123"/>
    </source>
</evidence>
<accession>A0AAW1P1A5</accession>
<dbReference type="SMART" id="SM00558">
    <property type="entry name" value="JmjC"/>
    <property type="match status" value="1"/>
</dbReference>
<dbReference type="PANTHER" id="PTHR12549">
    <property type="entry name" value="JMJC DOMAIN-CONTAINING HISTONE DEMETHYLATION PROTEIN"/>
    <property type="match status" value="1"/>
</dbReference>
<feature type="domain" description="JmjC" evidence="5">
    <location>
        <begin position="972"/>
        <end position="1179"/>
    </location>
</feature>
<dbReference type="InterPro" id="IPR045109">
    <property type="entry name" value="LSDs-like"/>
</dbReference>
<evidence type="ECO:0000256" key="4">
    <source>
        <dbReference type="SAM" id="MobiDB-lite"/>
    </source>
</evidence>
<feature type="compositionally biased region" description="Polar residues" evidence="4">
    <location>
        <begin position="144"/>
        <end position="156"/>
    </location>
</feature>
<dbReference type="GO" id="GO:0000118">
    <property type="term" value="C:histone deacetylase complex"/>
    <property type="evidence" value="ECO:0007669"/>
    <property type="project" value="TreeGrafter"/>
</dbReference>
<dbReference type="AlphaFoldDB" id="A0AAW1P1A5"/>
<evidence type="ECO:0000259" key="5">
    <source>
        <dbReference type="PROSITE" id="PS51184"/>
    </source>
</evidence>
<dbReference type="GO" id="GO:0046872">
    <property type="term" value="F:metal ion binding"/>
    <property type="evidence" value="ECO:0007669"/>
    <property type="project" value="UniProtKB-KW"/>
</dbReference>
<organism evidence="6 7">
    <name type="scientific">Symbiochloris irregularis</name>
    <dbReference type="NCBI Taxonomy" id="706552"/>
    <lineage>
        <taxon>Eukaryota</taxon>
        <taxon>Viridiplantae</taxon>
        <taxon>Chlorophyta</taxon>
        <taxon>core chlorophytes</taxon>
        <taxon>Trebouxiophyceae</taxon>
        <taxon>Trebouxiales</taxon>
        <taxon>Trebouxiaceae</taxon>
        <taxon>Symbiochloris</taxon>
    </lineage>
</organism>
<comment type="subcellular location">
    <subcellularLocation>
        <location evidence="1">Nucleus</location>
    </subcellularLocation>
</comment>
<dbReference type="Pfam" id="PF02373">
    <property type="entry name" value="JmjC"/>
    <property type="match status" value="1"/>
</dbReference>
<evidence type="ECO:0000313" key="6">
    <source>
        <dbReference type="EMBL" id="KAK9800743.1"/>
    </source>
</evidence>
<dbReference type="GO" id="GO:0006357">
    <property type="term" value="P:regulation of transcription by RNA polymerase II"/>
    <property type="evidence" value="ECO:0007669"/>
    <property type="project" value="TreeGrafter"/>
</dbReference>
<feature type="compositionally biased region" description="Polar residues" evidence="4">
    <location>
        <begin position="220"/>
        <end position="231"/>
    </location>
</feature>
<feature type="compositionally biased region" description="Low complexity" evidence="4">
    <location>
        <begin position="372"/>
        <end position="384"/>
    </location>
</feature>
<feature type="compositionally biased region" description="Acidic residues" evidence="4">
    <location>
        <begin position="676"/>
        <end position="688"/>
    </location>
</feature>
<dbReference type="GO" id="GO:0031490">
    <property type="term" value="F:chromatin DNA binding"/>
    <property type="evidence" value="ECO:0007669"/>
    <property type="project" value="TreeGrafter"/>
</dbReference>
<feature type="region of interest" description="Disordered" evidence="4">
    <location>
        <begin position="251"/>
        <end position="282"/>
    </location>
</feature>
<keyword evidence="3" id="KW-0539">Nucleus</keyword>
<feature type="compositionally biased region" description="Polar residues" evidence="4">
    <location>
        <begin position="689"/>
        <end position="703"/>
    </location>
</feature>
<protein>
    <recommendedName>
        <fullName evidence="5">JmjC domain-containing protein</fullName>
    </recommendedName>
</protein>
<evidence type="ECO:0000256" key="2">
    <source>
        <dbReference type="ARBA" id="ARBA00022723"/>
    </source>
</evidence>
<keyword evidence="2" id="KW-0479">Metal-binding</keyword>